<reference evidence="2 3" key="1">
    <citation type="journal article" date="2021" name="Nat. Plants">
        <title>The Taxus genome provides insights into paclitaxel biosynthesis.</title>
        <authorList>
            <person name="Xiong X."/>
            <person name="Gou J."/>
            <person name="Liao Q."/>
            <person name="Li Y."/>
            <person name="Zhou Q."/>
            <person name="Bi G."/>
            <person name="Li C."/>
            <person name="Du R."/>
            <person name="Wang X."/>
            <person name="Sun T."/>
            <person name="Guo L."/>
            <person name="Liang H."/>
            <person name="Lu P."/>
            <person name="Wu Y."/>
            <person name="Zhang Z."/>
            <person name="Ro D.K."/>
            <person name="Shang Y."/>
            <person name="Huang S."/>
            <person name="Yan J."/>
        </authorList>
    </citation>
    <scope>NUCLEOTIDE SEQUENCE [LARGE SCALE GENOMIC DNA]</scope>
    <source>
        <strain evidence="2">Ta-2019</strain>
    </source>
</reference>
<feature type="non-terminal residue" evidence="2">
    <location>
        <position position="78"/>
    </location>
</feature>
<gene>
    <name evidence="2" type="ORF">KI387_001033</name>
</gene>
<name>A0AA38LNN0_TAXCH</name>
<evidence type="ECO:0000313" key="3">
    <source>
        <dbReference type="Proteomes" id="UP000824469"/>
    </source>
</evidence>
<feature type="coiled-coil region" evidence="1">
    <location>
        <begin position="8"/>
        <end position="72"/>
    </location>
</feature>
<evidence type="ECO:0000313" key="2">
    <source>
        <dbReference type="EMBL" id="KAH9328925.1"/>
    </source>
</evidence>
<evidence type="ECO:0000256" key="1">
    <source>
        <dbReference type="SAM" id="Coils"/>
    </source>
</evidence>
<organism evidence="2 3">
    <name type="scientific">Taxus chinensis</name>
    <name type="common">Chinese yew</name>
    <name type="synonym">Taxus wallichiana var. chinensis</name>
    <dbReference type="NCBI Taxonomy" id="29808"/>
    <lineage>
        <taxon>Eukaryota</taxon>
        <taxon>Viridiplantae</taxon>
        <taxon>Streptophyta</taxon>
        <taxon>Embryophyta</taxon>
        <taxon>Tracheophyta</taxon>
        <taxon>Spermatophyta</taxon>
        <taxon>Pinopsida</taxon>
        <taxon>Pinidae</taxon>
        <taxon>Conifers II</taxon>
        <taxon>Cupressales</taxon>
        <taxon>Taxaceae</taxon>
        <taxon>Taxus</taxon>
    </lineage>
</organism>
<dbReference type="Proteomes" id="UP000824469">
    <property type="component" value="Unassembled WGS sequence"/>
</dbReference>
<sequence>GEYKDDKESDQSKLIDRLEKQLKLLKTEETKWDELKWHENWMLLQENYKFEALKLKDQLNEKREDWKNLQKLDEMYKR</sequence>
<feature type="non-terminal residue" evidence="2">
    <location>
        <position position="1"/>
    </location>
</feature>
<dbReference type="AlphaFoldDB" id="A0AA38LNN0"/>
<keyword evidence="1" id="KW-0175">Coiled coil</keyword>
<accession>A0AA38LNN0</accession>
<comment type="caution">
    <text evidence="2">The sequence shown here is derived from an EMBL/GenBank/DDBJ whole genome shotgun (WGS) entry which is preliminary data.</text>
</comment>
<keyword evidence="3" id="KW-1185">Reference proteome</keyword>
<dbReference type="EMBL" id="JAHRHJ020000001">
    <property type="protein sequence ID" value="KAH9328925.1"/>
    <property type="molecule type" value="Genomic_DNA"/>
</dbReference>
<protein>
    <submittedName>
        <fullName evidence="2">Uncharacterized protein</fullName>
    </submittedName>
</protein>
<proteinExistence type="predicted"/>